<feature type="transmembrane region" description="Helical" evidence="1">
    <location>
        <begin position="53"/>
        <end position="73"/>
    </location>
</feature>
<gene>
    <name evidence="3" type="ORF">PCA31118_01241</name>
</gene>
<keyword evidence="1" id="KW-0472">Membrane</keyword>
<keyword evidence="4" id="KW-1185">Reference proteome</keyword>
<feature type="domain" description="EamA" evidence="2">
    <location>
        <begin position="3"/>
        <end position="72"/>
    </location>
</feature>
<evidence type="ECO:0000313" key="3">
    <source>
        <dbReference type="EMBL" id="VVE63372.1"/>
    </source>
</evidence>
<dbReference type="Proteomes" id="UP000414136">
    <property type="component" value="Unassembled WGS sequence"/>
</dbReference>
<evidence type="ECO:0000256" key="1">
    <source>
        <dbReference type="SAM" id="Phobius"/>
    </source>
</evidence>
<evidence type="ECO:0000313" key="4">
    <source>
        <dbReference type="Proteomes" id="UP000414136"/>
    </source>
</evidence>
<name>A0A5E4ZSG5_9BURK</name>
<accession>A0A5E4ZSG5</accession>
<dbReference type="AlphaFoldDB" id="A0A5E4ZSG5"/>
<organism evidence="3 4">
    <name type="scientific">Pandoraea captiosa</name>
    <dbReference type="NCBI Taxonomy" id="2508302"/>
    <lineage>
        <taxon>Bacteria</taxon>
        <taxon>Pseudomonadati</taxon>
        <taxon>Pseudomonadota</taxon>
        <taxon>Betaproteobacteria</taxon>
        <taxon>Burkholderiales</taxon>
        <taxon>Burkholderiaceae</taxon>
        <taxon>Pandoraea</taxon>
    </lineage>
</organism>
<dbReference type="InterPro" id="IPR000620">
    <property type="entry name" value="EamA_dom"/>
</dbReference>
<sequence length="80" mass="8511">MTLAALVLLPTIGGFYFTTRAVASGQASTVQIIETSDPLFATLFGFWIFGDTLNLSGTLGAVFIAMGLIVAVWRRRAATI</sequence>
<keyword evidence="1" id="KW-0812">Transmembrane</keyword>
<dbReference type="RefSeq" id="WP_246190106.1">
    <property type="nucleotide sequence ID" value="NZ_CABPSQ010000002.1"/>
</dbReference>
<dbReference type="Pfam" id="PF00892">
    <property type="entry name" value="EamA"/>
    <property type="match status" value="1"/>
</dbReference>
<proteinExistence type="predicted"/>
<keyword evidence="1" id="KW-1133">Transmembrane helix</keyword>
<dbReference type="Gene3D" id="1.10.3730.20">
    <property type="match status" value="1"/>
</dbReference>
<dbReference type="SUPFAM" id="SSF103481">
    <property type="entry name" value="Multidrug resistance efflux transporter EmrE"/>
    <property type="match status" value="1"/>
</dbReference>
<dbReference type="InterPro" id="IPR037185">
    <property type="entry name" value="EmrE-like"/>
</dbReference>
<dbReference type="EMBL" id="CABPSQ010000002">
    <property type="protein sequence ID" value="VVE63372.1"/>
    <property type="molecule type" value="Genomic_DNA"/>
</dbReference>
<reference evidence="3 4" key="1">
    <citation type="submission" date="2019-08" db="EMBL/GenBank/DDBJ databases">
        <authorList>
            <person name="Peeters C."/>
        </authorList>
    </citation>
    <scope>NUCLEOTIDE SEQUENCE [LARGE SCALE GENOMIC DNA]</scope>
    <source>
        <strain evidence="3 4">LMG 31118</strain>
    </source>
</reference>
<protein>
    <submittedName>
        <fullName evidence="3">Membrane protein</fullName>
    </submittedName>
</protein>
<evidence type="ECO:0000259" key="2">
    <source>
        <dbReference type="Pfam" id="PF00892"/>
    </source>
</evidence>
<dbReference type="GO" id="GO:0016020">
    <property type="term" value="C:membrane"/>
    <property type="evidence" value="ECO:0007669"/>
    <property type="project" value="InterPro"/>
</dbReference>